<dbReference type="GO" id="GO:0016740">
    <property type="term" value="F:transferase activity"/>
    <property type="evidence" value="ECO:0007669"/>
    <property type="project" value="UniProtKB-KW"/>
</dbReference>
<accession>A0ABW0ENN8</accession>
<dbReference type="InterPro" id="IPR029044">
    <property type="entry name" value="Nucleotide-diphossugar_trans"/>
</dbReference>
<organism evidence="3 4">
    <name type="scientific">Actinokineospora guangxiensis</name>
    <dbReference type="NCBI Taxonomy" id="1490288"/>
    <lineage>
        <taxon>Bacteria</taxon>
        <taxon>Bacillati</taxon>
        <taxon>Actinomycetota</taxon>
        <taxon>Actinomycetes</taxon>
        <taxon>Pseudonocardiales</taxon>
        <taxon>Pseudonocardiaceae</taxon>
        <taxon>Actinokineospora</taxon>
    </lineage>
</organism>
<dbReference type="InterPro" id="IPR025877">
    <property type="entry name" value="MobA-like_NTP_Trfase"/>
</dbReference>
<dbReference type="PANTHER" id="PTHR19136">
    <property type="entry name" value="MOLYBDENUM COFACTOR GUANYLYLTRANSFERASE"/>
    <property type="match status" value="1"/>
</dbReference>
<name>A0ABW0ENN8_9PSEU</name>
<keyword evidence="1 3" id="KW-0808">Transferase</keyword>
<dbReference type="EMBL" id="JBHSKF010000005">
    <property type="protein sequence ID" value="MFC5287935.1"/>
    <property type="molecule type" value="Genomic_DNA"/>
</dbReference>
<dbReference type="Gene3D" id="3.90.550.10">
    <property type="entry name" value="Spore Coat Polysaccharide Biosynthesis Protein SpsA, Chain A"/>
    <property type="match status" value="1"/>
</dbReference>
<comment type="caution">
    <text evidence="3">The sequence shown here is derived from an EMBL/GenBank/DDBJ whole genome shotgun (WGS) entry which is preliminary data.</text>
</comment>
<proteinExistence type="predicted"/>
<reference evidence="4" key="1">
    <citation type="journal article" date="2019" name="Int. J. Syst. Evol. Microbiol.">
        <title>The Global Catalogue of Microorganisms (GCM) 10K type strain sequencing project: providing services to taxonomists for standard genome sequencing and annotation.</title>
        <authorList>
            <consortium name="The Broad Institute Genomics Platform"/>
            <consortium name="The Broad Institute Genome Sequencing Center for Infectious Disease"/>
            <person name="Wu L."/>
            <person name="Ma J."/>
        </authorList>
    </citation>
    <scope>NUCLEOTIDE SEQUENCE [LARGE SCALE GENOMIC DNA]</scope>
    <source>
        <strain evidence="4">CCUG 59778</strain>
    </source>
</reference>
<dbReference type="PANTHER" id="PTHR19136:SF81">
    <property type="entry name" value="MOLYBDENUM COFACTOR GUANYLYLTRANSFERASE"/>
    <property type="match status" value="1"/>
</dbReference>
<evidence type="ECO:0000256" key="1">
    <source>
        <dbReference type="ARBA" id="ARBA00022679"/>
    </source>
</evidence>
<dbReference type="SUPFAM" id="SSF53448">
    <property type="entry name" value="Nucleotide-diphospho-sugar transferases"/>
    <property type="match status" value="1"/>
</dbReference>
<evidence type="ECO:0000313" key="3">
    <source>
        <dbReference type="EMBL" id="MFC5287935.1"/>
    </source>
</evidence>
<evidence type="ECO:0000259" key="2">
    <source>
        <dbReference type="Pfam" id="PF12804"/>
    </source>
</evidence>
<sequence>MTWAAIVLAGGRGSRLGGLDKPALAIGGATLLDRAVEAAAGAGRVVVVGPERPCSRPVTWTREAEPGSGPVAAVAAGLAVVGAVEVVVLLAADLPAVTSDAVALVRAAALPAGAVLVDGDGRDQWLLSAWPAAALRAAFAAPGRGLHATLGPLGPARVADVAGASADVDTPEDLARWR</sequence>
<keyword evidence="4" id="KW-1185">Reference proteome</keyword>
<protein>
    <submittedName>
        <fullName evidence="3">NTP transferase domain-containing protein</fullName>
    </submittedName>
</protein>
<gene>
    <name evidence="3" type="ORF">ACFPM7_12815</name>
</gene>
<dbReference type="Pfam" id="PF12804">
    <property type="entry name" value="NTP_transf_3"/>
    <property type="match status" value="1"/>
</dbReference>
<dbReference type="Proteomes" id="UP001596157">
    <property type="component" value="Unassembled WGS sequence"/>
</dbReference>
<feature type="domain" description="MobA-like NTP transferase" evidence="2">
    <location>
        <begin position="5"/>
        <end position="146"/>
    </location>
</feature>
<evidence type="ECO:0000313" key="4">
    <source>
        <dbReference type="Proteomes" id="UP001596157"/>
    </source>
</evidence>
<dbReference type="RefSeq" id="WP_378247401.1">
    <property type="nucleotide sequence ID" value="NZ_JBHSKF010000005.1"/>
</dbReference>